<sequence length="559" mass="58582">MALGVLIDRHRDLLGKAEAAIRDRAFFSAYPESPSPRVYGETAAADGLAAFEAWRGADFPLETPGADGTVATEVSPFGPELGIRYPRVPATDEAVTTLLTAAQAAMPAWRDAGADARAAVCLEALSRLHARIFELAQAVMHTSGQAFVMAFQAGGAHALDRALEAVAYAHAEQARVPGSVLWEKPAKGEPLRMEKTFHVVPRGVALVVGCNTFPTWNSWPGLFASLATGNAVVVKPHPNAVLPLAVTVQAVREVLGEYGFDPSLVTLAAEDPADRLAAVLAVRPEVRIIDFTGSTAFGDWLEDHARQAVVFTEKAGLNTVVVDSTDDLRGLVGNLAFSLSLYTGQMCTAPQNVFVPRDGVLTDQGKITFDEFGAALAGAVDKLLGDDARAVEILGAVVNDGVRERVDALAGDGGTVLAARTLAHPAWPDATVRTPAVVAVDVADEDRYSAECFGPVSFLIAADSTAQALERFASSVREHGGMTASVYSTDPAVLDAAEQAALEAGVPLSVNLTGGVFVNQSAAFSDFHGTGANPAANSCITDSAFVASRFRVVASRRHA</sequence>
<dbReference type="Gene3D" id="3.40.309.10">
    <property type="entry name" value="Aldehyde Dehydrogenase, Chain A, domain 2"/>
    <property type="match status" value="1"/>
</dbReference>
<dbReference type="SUPFAM" id="SSF53720">
    <property type="entry name" value="ALDH-like"/>
    <property type="match status" value="1"/>
</dbReference>
<evidence type="ECO:0000259" key="3">
    <source>
        <dbReference type="Pfam" id="PF00171"/>
    </source>
</evidence>
<reference evidence="4 5" key="1">
    <citation type="submission" date="2020-08" db="EMBL/GenBank/DDBJ databases">
        <title>Sequencing the genomes of 1000 actinobacteria strains.</title>
        <authorList>
            <person name="Klenk H.-P."/>
        </authorList>
    </citation>
    <scope>NUCLEOTIDE SEQUENCE [LARGE SCALE GENOMIC DNA]</scope>
    <source>
        <strain evidence="4 5">DSM 102122</strain>
    </source>
</reference>
<dbReference type="GO" id="GO:0003842">
    <property type="term" value="F:L-glutamate gamma-semialdehyde dehydrogenase activity"/>
    <property type="evidence" value="ECO:0007669"/>
    <property type="project" value="TreeGrafter"/>
</dbReference>
<evidence type="ECO:0000313" key="4">
    <source>
        <dbReference type="EMBL" id="MBB5786973.1"/>
    </source>
</evidence>
<protein>
    <submittedName>
        <fullName evidence="4">Phenylacetic acid degradation protein paaN</fullName>
    </submittedName>
</protein>
<keyword evidence="1" id="KW-0560">Oxidoreductase</keyword>
<comment type="caution">
    <text evidence="4">The sequence shown here is derived from an EMBL/GenBank/DDBJ whole genome shotgun (WGS) entry which is preliminary data.</text>
</comment>
<evidence type="ECO:0000313" key="5">
    <source>
        <dbReference type="Proteomes" id="UP000542813"/>
    </source>
</evidence>
<dbReference type="InterPro" id="IPR016163">
    <property type="entry name" value="Ald_DH_C"/>
</dbReference>
<dbReference type="RefSeq" id="WP_184820726.1">
    <property type="nucleotide sequence ID" value="NZ_JACHMM010000001.1"/>
</dbReference>
<name>A0A7W9LKC1_9ACTN</name>
<dbReference type="GO" id="GO:0010133">
    <property type="term" value="P:L-proline catabolic process to L-glutamate"/>
    <property type="evidence" value="ECO:0007669"/>
    <property type="project" value="TreeGrafter"/>
</dbReference>
<evidence type="ECO:0000256" key="2">
    <source>
        <dbReference type="ARBA" id="ARBA00023027"/>
    </source>
</evidence>
<accession>A0A7W9LKC1</accession>
<feature type="domain" description="Aldehyde dehydrogenase" evidence="3">
    <location>
        <begin position="90"/>
        <end position="505"/>
    </location>
</feature>
<dbReference type="InterPro" id="IPR016162">
    <property type="entry name" value="Ald_DH_N"/>
</dbReference>
<organism evidence="4 5">
    <name type="scientific">Jiangella mangrovi</name>
    <dbReference type="NCBI Taxonomy" id="1524084"/>
    <lineage>
        <taxon>Bacteria</taxon>
        <taxon>Bacillati</taxon>
        <taxon>Actinomycetota</taxon>
        <taxon>Actinomycetes</taxon>
        <taxon>Jiangellales</taxon>
        <taxon>Jiangellaceae</taxon>
        <taxon>Jiangella</taxon>
    </lineage>
</organism>
<keyword evidence="5" id="KW-1185">Reference proteome</keyword>
<dbReference type="AlphaFoldDB" id="A0A7W9LKC1"/>
<dbReference type="Gene3D" id="3.40.605.10">
    <property type="entry name" value="Aldehyde Dehydrogenase, Chain A, domain 1"/>
    <property type="match status" value="1"/>
</dbReference>
<dbReference type="InterPro" id="IPR050485">
    <property type="entry name" value="Proline_metab_enzyme"/>
</dbReference>
<evidence type="ECO:0000256" key="1">
    <source>
        <dbReference type="ARBA" id="ARBA00023002"/>
    </source>
</evidence>
<dbReference type="InterPro" id="IPR015590">
    <property type="entry name" value="Aldehyde_DH_dom"/>
</dbReference>
<gene>
    <name evidence="4" type="ORF">HD601_001548</name>
</gene>
<dbReference type="PANTHER" id="PTHR42862:SF1">
    <property type="entry name" value="DELTA-1-PYRROLINE-5-CARBOXYLATE DEHYDROGENASE 2, ISOFORM A-RELATED"/>
    <property type="match status" value="1"/>
</dbReference>
<dbReference type="NCBIfam" id="TIGR02288">
    <property type="entry name" value="PaaN_2"/>
    <property type="match status" value="1"/>
</dbReference>
<dbReference type="Pfam" id="PF00171">
    <property type="entry name" value="Aldedh"/>
    <property type="match status" value="1"/>
</dbReference>
<keyword evidence="2" id="KW-0520">NAD</keyword>
<dbReference type="Proteomes" id="UP000542813">
    <property type="component" value="Unassembled WGS sequence"/>
</dbReference>
<dbReference type="InterPro" id="IPR011975">
    <property type="entry name" value="PaaN_2"/>
</dbReference>
<dbReference type="InterPro" id="IPR016161">
    <property type="entry name" value="Ald_DH/histidinol_DH"/>
</dbReference>
<proteinExistence type="predicted"/>
<dbReference type="GO" id="GO:0009898">
    <property type="term" value="C:cytoplasmic side of plasma membrane"/>
    <property type="evidence" value="ECO:0007669"/>
    <property type="project" value="TreeGrafter"/>
</dbReference>
<dbReference type="EMBL" id="JACHMM010000001">
    <property type="protein sequence ID" value="MBB5786973.1"/>
    <property type="molecule type" value="Genomic_DNA"/>
</dbReference>
<dbReference type="PANTHER" id="PTHR42862">
    <property type="entry name" value="DELTA-1-PYRROLINE-5-CARBOXYLATE DEHYDROGENASE 1, ISOFORM A-RELATED"/>
    <property type="match status" value="1"/>
</dbReference>